<name>A0A6N3AZF7_9FIRM</name>
<reference evidence="1" key="1">
    <citation type="submission" date="2019-11" db="EMBL/GenBank/DDBJ databases">
        <authorList>
            <person name="Feng L."/>
        </authorList>
    </citation>
    <scope>NUCLEOTIDE SEQUENCE</scope>
    <source>
        <strain evidence="1">VrattiLFYP33</strain>
    </source>
</reference>
<evidence type="ECO:0000313" key="1">
    <source>
        <dbReference type="EMBL" id="VYT92982.1"/>
    </source>
</evidence>
<accession>A0A6N3AZF7</accession>
<protein>
    <submittedName>
        <fullName evidence="1">Uncharacterized protein</fullName>
    </submittedName>
</protein>
<sequence>MSVFEVINVLDIVDMIVDFEEIPLNGRTVKLRNEIKYKEYDLYLGEPGALKRLEEAVKAYYQYGIECRKKAQYD</sequence>
<dbReference type="AlphaFoldDB" id="A0A6N3AZF7"/>
<proteinExistence type="predicted"/>
<organism evidence="1">
    <name type="scientific">Veillonella ratti</name>
    <dbReference type="NCBI Taxonomy" id="103892"/>
    <lineage>
        <taxon>Bacteria</taxon>
        <taxon>Bacillati</taxon>
        <taxon>Bacillota</taxon>
        <taxon>Negativicutes</taxon>
        <taxon>Veillonellales</taxon>
        <taxon>Veillonellaceae</taxon>
        <taxon>Veillonella</taxon>
    </lineage>
</organism>
<gene>
    <name evidence="1" type="ORF">VRLFYP33_00812</name>
</gene>
<dbReference type="RefSeq" id="WP_156704452.1">
    <property type="nucleotide sequence ID" value="NZ_CACRUX010000033.1"/>
</dbReference>
<dbReference type="EMBL" id="CACRUX010000033">
    <property type="protein sequence ID" value="VYT92982.1"/>
    <property type="molecule type" value="Genomic_DNA"/>
</dbReference>